<dbReference type="AlphaFoldDB" id="A0AAV2J1Q1"/>
<name>A0AAV2J1Q1_KNICA</name>
<evidence type="ECO:0000256" key="1">
    <source>
        <dbReference type="SAM" id="MobiDB-lite"/>
    </source>
</evidence>
<keyword evidence="3" id="KW-1185">Reference proteome</keyword>
<feature type="region of interest" description="Disordered" evidence="1">
    <location>
        <begin position="1"/>
        <end position="23"/>
    </location>
</feature>
<dbReference type="Proteomes" id="UP001497482">
    <property type="component" value="Chromosome 10"/>
</dbReference>
<accession>A0AAV2J1Q1</accession>
<reference evidence="2 3" key="1">
    <citation type="submission" date="2024-04" db="EMBL/GenBank/DDBJ databases">
        <authorList>
            <person name="Waldvogel A.-M."/>
            <person name="Schoenle A."/>
        </authorList>
    </citation>
    <scope>NUCLEOTIDE SEQUENCE [LARGE SCALE GENOMIC DNA]</scope>
</reference>
<proteinExistence type="predicted"/>
<gene>
    <name evidence="2" type="ORF">KC01_LOCUS3555</name>
</gene>
<evidence type="ECO:0000313" key="3">
    <source>
        <dbReference type="Proteomes" id="UP001497482"/>
    </source>
</evidence>
<protein>
    <submittedName>
        <fullName evidence="2">Uncharacterized protein</fullName>
    </submittedName>
</protein>
<sequence length="76" mass="8247">MPPAIRPASDGKVTLGNEPGGRADAAAAARGHSHIWRKETEIIQQVRREGNVWMRLTPCRGEARQSPAQTQSPPPP</sequence>
<dbReference type="EMBL" id="OZ035832">
    <property type="protein sequence ID" value="CAL1571438.1"/>
    <property type="molecule type" value="Genomic_DNA"/>
</dbReference>
<evidence type="ECO:0000313" key="2">
    <source>
        <dbReference type="EMBL" id="CAL1571438.1"/>
    </source>
</evidence>
<organism evidence="2 3">
    <name type="scientific">Knipowitschia caucasica</name>
    <name type="common">Caucasian dwarf goby</name>
    <name type="synonym">Pomatoschistus caucasicus</name>
    <dbReference type="NCBI Taxonomy" id="637954"/>
    <lineage>
        <taxon>Eukaryota</taxon>
        <taxon>Metazoa</taxon>
        <taxon>Chordata</taxon>
        <taxon>Craniata</taxon>
        <taxon>Vertebrata</taxon>
        <taxon>Euteleostomi</taxon>
        <taxon>Actinopterygii</taxon>
        <taxon>Neopterygii</taxon>
        <taxon>Teleostei</taxon>
        <taxon>Neoteleostei</taxon>
        <taxon>Acanthomorphata</taxon>
        <taxon>Gobiaria</taxon>
        <taxon>Gobiiformes</taxon>
        <taxon>Gobioidei</taxon>
        <taxon>Gobiidae</taxon>
        <taxon>Gobiinae</taxon>
        <taxon>Knipowitschia</taxon>
    </lineage>
</organism>